<protein>
    <submittedName>
        <fullName evidence="1">Uncharacterized protein</fullName>
    </submittedName>
</protein>
<evidence type="ECO:0000313" key="2">
    <source>
        <dbReference type="Proteomes" id="UP000197587"/>
    </source>
</evidence>
<evidence type="ECO:0000313" key="1">
    <source>
        <dbReference type="EMBL" id="OWK98798.1"/>
    </source>
</evidence>
<name>A0A246BAT4_9FLAO</name>
<dbReference type="AlphaFoldDB" id="A0A246BAT4"/>
<dbReference type="EMBL" id="JASZ02000005">
    <property type="protein sequence ID" value="OWK98798.1"/>
    <property type="molecule type" value="Genomic_DNA"/>
</dbReference>
<dbReference type="Proteomes" id="UP000197587">
    <property type="component" value="Unassembled WGS sequence"/>
</dbReference>
<gene>
    <name evidence="1" type="ORF">AP75_03865</name>
</gene>
<organism evidence="1 2">
    <name type="scientific">Kaistella haifensis DSM 19056</name>
    <dbReference type="NCBI Taxonomy" id="1450526"/>
    <lineage>
        <taxon>Bacteria</taxon>
        <taxon>Pseudomonadati</taxon>
        <taxon>Bacteroidota</taxon>
        <taxon>Flavobacteriia</taxon>
        <taxon>Flavobacteriales</taxon>
        <taxon>Weeksellaceae</taxon>
        <taxon>Chryseobacterium group</taxon>
        <taxon>Kaistella</taxon>
    </lineage>
</organism>
<reference evidence="1 2" key="2">
    <citation type="submission" date="2017-05" db="EMBL/GenBank/DDBJ databases">
        <title>Genome of Chryseobacterium haifense.</title>
        <authorList>
            <person name="Newman J.D."/>
        </authorList>
    </citation>
    <scope>NUCLEOTIDE SEQUENCE [LARGE SCALE GENOMIC DNA]</scope>
    <source>
        <strain evidence="1 2">DSM 19056</strain>
    </source>
</reference>
<dbReference type="RefSeq" id="WP_031502240.1">
    <property type="nucleotide sequence ID" value="NZ_JASZ02000005.1"/>
</dbReference>
<keyword evidence="2" id="KW-1185">Reference proteome</keyword>
<sequence>MKTTIVGLFSNCEQALSAANILKNTGFKIIKLSCKDFSAKRKNHFQRYLDSLINIIGFERKMLIENYSENLVAGISTNNITKIENATAILKNAGAIKVFSFENMSKSETKSREFIRKLIGLHAKSEIPRIPTIKHHHSNEGISMLT</sequence>
<reference evidence="1 2" key="1">
    <citation type="submission" date="2014-01" db="EMBL/GenBank/DDBJ databases">
        <authorList>
            <consortium name="Genome Consortium for Active Teaching"/>
            <person name="Sontag T.C."/>
            <person name="Newman J.D."/>
        </authorList>
    </citation>
    <scope>NUCLEOTIDE SEQUENCE [LARGE SCALE GENOMIC DNA]</scope>
    <source>
        <strain evidence="1 2">DSM 19056</strain>
    </source>
</reference>
<comment type="caution">
    <text evidence="1">The sequence shown here is derived from an EMBL/GenBank/DDBJ whole genome shotgun (WGS) entry which is preliminary data.</text>
</comment>
<accession>A0A246BAT4</accession>
<proteinExistence type="predicted"/>